<dbReference type="GeneID" id="5432639"/>
<keyword evidence="3" id="KW-1185">Reference proteome</keyword>
<reference evidence="2 3" key="1">
    <citation type="journal article" date="2011" name="PLoS Genet.">
        <title>Genomic analysis of the necrotrophic fungal pathogens Sclerotinia sclerotiorum and Botrytis cinerea.</title>
        <authorList>
            <person name="Amselem J."/>
            <person name="Cuomo C.A."/>
            <person name="van Kan J.A."/>
            <person name="Viaud M."/>
            <person name="Benito E.P."/>
            <person name="Couloux A."/>
            <person name="Coutinho P.M."/>
            <person name="de Vries R.P."/>
            <person name="Dyer P.S."/>
            <person name="Fillinger S."/>
            <person name="Fournier E."/>
            <person name="Gout L."/>
            <person name="Hahn M."/>
            <person name="Kohn L."/>
            <person name="Lapalu N."/>
            <person name="Plummer K.M."/>
            <person name="Pradier J.M."/>
            <person name="Quevillon E."/>
            <person name="Sharon A."/>
            <person name="Simon A."/>
            <person name="ten Have A."/>
            <person name="Tudzynski B."/>
            <person name="Tudzynski P."/>
            <person name="Wincker P."/>
            <person name="Andrew M."/>
            <person name="Anthouard V."/>
            <person name="Beever R.E."/>
            <person name="Beffa R."/>
            <person name="Benoit I."/>
            <person name="Bouzid O."/>
            <person name="Brault B."/>
            <person name="Chen Z."/>
            <person name="Choquer M."/>
            <person name="Collemare J."/>
            <person name="Cotton P."/>
            <person name="Danchin E.G."/>
            <person name="Da Silva C."/>
            <person name="Gautier A."/>
            <person name="Giraud C."/>
            <person name="Giraud T."/>
            <person name="Gonzalez C."/>
            <person name="Grossetete S."/>
            <person name="Guldener U."/>
            <person name="Henrissat B."/>
            <person name="Howlett B.J."/>
            <person name="Kodira C."/>
            <person name="Kretschmer M."/>
            <person name="Lappartient A."/>
            <person name="Leroch M."/>
            <person name="Levis C."/>
            <person name="Mauceli E."/>
            <person name="Neuveglise C."/>
            <person name="Oeser B."/>
            <person name="Pearson M."/>
            <person name="Poulain J."/>
            <person name="Poussereau N."/>
            <person name="Quesneville H."/>
            <person name="Rascle C."/>
            <person name="Schumacher J."/>
            <person name="Segurens B."/>
            <person name="Sexton A."/>
            <person name="Silva E."/>
            <person name="Sirven C."/>
            <person name="Soanes D.M."/>
            <person name="Talbot N.J."/>
            <person name="Templeton M."/>
            <person name="Yandava C."/>
            <person name="Yarden O."/>
            <person name="Zeng Q."/>
            <person name="Rollins J.A."/>
            <person name="Lebrun M.H."/>
            <person name="Dickman M."/>
        </authorList>
    </citation>
    <scope>NUCLEOTIDE SEQUENCE [LARGE SCALE GENOMIC DNA]</scope>
    <source>
        <strain evidence="2 3">B05.10</strain>
    </source>
</reference>
<gene>
    <name evidence="2" type="ORF">BCIN_07g05460</name>
</gene>
<dbReference type="RefSeq" id="XP_001552132.1">
    <property type="nucleotide sequence ID" value="XM_001552082.2"/>
</dbReference>
<evidence type="ECO:0000313" key="3">
    <source>
        <dbReference type="Proteomes" id="UP000001798"/>
    </source>
</evidence>
<dbReference type="PANTHER" id="PTHR35179:SF2">
    <property type="entry name" value="START DOMAIN-CONTAINING PROTEIN"/>
    <property type="match status" value="1"/>
</dbReference>
<name>A0A384JNT8_BOTFB</name>
<reference evidence="2 3" key="3">
    <citation type="journal article" date="2017" name="Mol. Plant Pathol.">
        <title>A gapless genome sequence of the fungus Botrytis cinerea.</title>
        <authorList>
            <person name="Van Kan J.A."/>
            <person name="Stassen J.H."/>
            <person name="Mosbach A."/>
            <person name="Van Der Lee T.A."/>
            <person name="Faino L."/>
            <person name="Farmer A.D."/>
            <person name="Papasotiriou D.G."/>
            <person name="Zhou S."/>
            <person name="Seidl M.F."/>
            <person name="Cottam E."/>
            <person name="Edel D."/>
            <person name="Hahn M."/>
            <person name="Schwartz D.C."/>
            <person name="Dietrich R.A."/>
            <person name="Widdison S."/>
            <person name="Scalliet G."/>
        </authorList>
    </citation>
    <scope>NUCLEOTIDE SEQUENCE [LARGE SCALE GENOMIC DNA]</scope>
    <source>
        <strain evidence="2 3">B05.10</strain>
    </source>
</reference>
<accession>A0A384JNT8</accession>
<feature type="region of interest" description="Disordered" evidence="1">
    <location>
        <begin position="15"/>
        <end position="39"/>
    </location>
</feature>
<evidence type="ECO:0000256" key="1">
    <source>
        <dbReference type="SAM" id="MobiDB-lite"/>
    </source>
</evidence>
<dbReference type="VEuPathDB" id="FungiDB:Bcin07g05460"/>
<proteinExistence type="predicted"/>
<dbReference type="KEGG" id="bfu:BCIN_07g05460"/>
<organism evidence="2 3">
    <name type="scientific">Botryotinia fuckeliana (strain B05.10)</name>
    <name type="common">Noble rot fungus</name>
    <name type="synonym">Botrytis cinerea</name>
    <dbReference type="NCBI Taxonomy" id="332648"/>
    <lineage>
        <taxon>Eukaryota</taxon>
        <taxon>Fungi</taxon>
        <taxon>Dikarya</taxon>
        <taxon>Ascomycota</taxon>
        <taxon>Pezizomycotina</taxon>
        <taxon>Leotiomycetes</taxon>
        <taxon>Helotiales</taxon>
        <taxon>Sclerotiniaceae</taxon>
        <taxon>Botrytis</taxon>
    </lineage>
</organism>
<dbReference type="Proteomes" id="UP000001798">
    <property type="component" value="Chromosome 7"/>
</dbReference>
<dbReference type="PANTHER" id="PTHR35179">
    <property type="entry name" value="PROTEIN CBG02620"/>
    <property type="match status" value="1"/>
</dbReference>
<dbReference type="OrthoDB" id="5393654at2759"/>
<evidence type="ECO:0008006" key="4">
    <source>
        <dbReference type="Google" id="ProtNLM"/>
    </source>
</evidence>
<reference evidence="2 3" key="2">
    <citation type="journal article" date="2012" name="Eukaryot. Cell">
        <title>Genome update of Botrytis cinerea strains B05.10 and T4.</title>
        <authorList>
            <person name="Staats M."/>
            <person name="van Kan J.A."/>
        </authorList>
    </citation>
    <scope>NUCLEOTIDE SEQUENCE [LARGE SCALE GENOMIC DNA]</scope>
    <source>
        <strain evidence="2 3">B05.10</strain>
    </source>
</reference>
<dbReference type="EMBL" id="CP009811">
    <property type="protein sequence ID" value="ATZ52014.1"/>
    <property type="molecule type" value="Genomic_DNA"/>
</dbReference>
<sequence length="415" mass="46670">MLSYKESNYRKRNWDKTSGARGARGGFRQGSASHVLPPVSDKPFGPEIDSIDISTLLIEENAPIIENVNYVASYNWVDGKSPIILVPGSPPAWSPPAQDEKLSEDSGAVYRDINAARYPDYPMEPVVRSLLALEPDFNLQAVDLVACGSTIGNLLRFAGSLEMPFRFDADLVGDTVFFIRKGKSPTETIEDLRGYGHTFPERYTTWDRDVGGSCSHQRIIEYDFVDLHLLVRSETDGYLKEPEPRASASPKSGGGDAKTSIDELFTKLEVGKATATTKNSKLDLRMQGVKKPQSQIFDMKTRSCFKIFDIEEILPRLWVNQTPNFLIAYHKSGLFNNPQVSGVKDKVLEWEKGHATLLSKFHVLLKRIIEVMRDSKDHRVEISWDGKGPLRVTKHIEEGNRVLPSDLLQEWDDLD</sequence>
<dbReference type="AlphaFoldDB" id="A0A384JNT8"/>
<evidence type="ECO:0000313" key="2">
    <source>
        <dbReference type="EMBL" id="ATZ52014.1"/>
    </source>
</evidence>
<dbReference type="OMA" id="VASKWDM"/>
<protein>
    <recommendedName>
        <fullName evidence="4">Geranylgeranyl pyrophosphate synthetase protein</fullName>
    </recommendedName>
</protein>